<dbReference type="AlphaFoldDB" id="A0A0N4YDQ3"/>
<dbReference type="EMBL" id="UYSL01021482">
    <property type="protein sequence ID" value="VDL78361.1"/>
    <property type="molecule type" value="Genomic_DNA"/>
</dbReference>
<evidence type="ECO:0000313" key="3">
    <source>
        <dbReference type="Proteomes" id="UP000271162"/>
    </source>
</evidence>
<sequence length="187" mass="21195">MEDLLGPGEVRSLATDYECDCVRCWDTVAASESLDWITVSLVECPLRFNDSTLRKRIASWINEECSASISCGLKQQMDERQIVVGHFGCEPDRNELRLAAILNSTLPLRQGTPLVTTIDARLVLSVVLVLSVFTFFIMLLVYFSQIYVNWSRIVKGRWSSKEYRKVPHVLYSSEGIAVNGRICTRNI</sequence>
<protein>
    <submittedName>
        <fullName evidence="2 4">Uncharacterized protein</fullName>
    </submittedName>
</protein>
<keyword evidence="1" id="KW-1133">Transmembrane helix</keyword>
<dbReference type="OMA" id="RIASWIN"/>
<evidence type="ECO:0000313" key="4">
    <source>
        <dbReference type="WBParaSite" id="NBR_0001476601-mRNA-1"/>
    </source>
</evidence>
<proteinExistence type="predicted"/>
<name>A0A0N4YDQ3_NIPBR</name>
<evidence type="ECO:0000313" key="2">
    <source>
        <dbReference type="EMBL" id="VDL78361.1"/>
    </source>
</evidence>
<reference evidence="4" key="1">
    <citation type="submission" date="2017-02" db="UniProtKB">
        <authorList>
            <consortium name="WormBaseParasite"/>
        </authorList>
    </citation>
    <scope>IDENTIFICATION</scope>
</reference>
<reference evidence="2 3" key="2">
    <citation type="submission" date="2018-11" db="EMBL/GenBank/DDBJ databases">
        <authorList>
            <consortium name="Pathogen Informatics"/>
        </authorList>
    </citation>
    <scope>NUCLEOTIDE SEQUENCE [LARGE SCALE GENOMIC DNA]</scope>
</reference>
<keyword evidence="3" id="KW-1185">Reference proteome</keyword>
<dbReference type="Proteomes" id="UP000271162">
    <property type="component" value="Unassembled WGS sequence"/>
</dbReference>
<gene>
    <name evidence="2" type="ORF">NBR_LOCUS14767</name>
</gene>
<feature type="transmembrane region" description="Helical" evidence="1">
    <location>
        <begin position="122"/>
        <end position="143"/>
    </location>
</feature>
<accession>A0A0N4YDQ3</accession>
<evidence type="ECO:0000256" key="1">
    <source>
        <dbReference type="SAM" id="Phobius"/>
    </source>
</evidence>
<keyword evidence="1" id="KW-0812">Transmembrane</keyword>
<keyword evidence="1" id="KW-0472">Membrane</keyword>
<organism evidence="4">
    <name type="scientific">Nippostrongylus brasiliensis</name>
    <name type="common">Rat hookworm</name>
    <dbReference type="NCBI Taxonomy" id="27835"/>
    <lineage>
        <taxon>Eukaryota</taxon>
        <taxon>Metazoa</taxon>
        <taxon>Ecdysozoa</taxon>
        <taxon>Nematoda</taxon>
        <taxon>Chromadorea</taxon>
        <taxon>Rhabditida</taxon>
        <taxon>Rhabditina</taxon>
        <taxon>Rhabditomorpha</taxon>
        <taxon>Strongyloidea</taxon>
        <taxon>Heligmosomidae</taxon>
        <taxon>Nippostrongylus</taxon>
    </lineage>
</organism>
<dbReference type="WBParaSite" id="NBR_0001476601-mRNA-1">
    <property type="protein sequence ID" value="NBR_0001476601-mRNA-1"/>
    <property type="gene ID" value="NBR_0001476601"/>
</dbReference>